<dbReference type="OrthoDB" id="10478940at2759"/>
<sequence length="495" mass="58978">MKSNQDQDIIIEELIEVDGKQSYWNGQFFLQRTIYLYQIIQGIEIYIKDGLVVKKQKVMDPFCKSQINLNFPQVKYLIWDGKYGDKNQKVGQWKAFWKSNQLKVGGLYDDNGLKQGNWIDIGQEYWDECKITYQGFYKDGIKIGKWDIVQENQICGGGQYAENNQQKIGNWVELYDNYWNQCQITQVGEYKNGKRIGRWDYKIENNIIGGGVYDHENFVKLGKWIELYSDFTNYCQLIQKGEYENGIKCGEWEILFREYSNDEFKIIGLEIYNQDQNQEIQKIELHKNFNQWCQILFKGTIKKEKRFGKWETFYRYSSNHQFQKIGGGFYDIQNGKKHGKWIEVYEHFKTDLCEVVYIGEYINGRKIGRWDIQFRVDSDKEFEIIGGGLYDDLNGKKQGEWIDLFENFNRDWCQIKYKGMYNNGIKYGNWNIYFRTDFSEDFELIGGGNYNHLNGLKHGKWLDQHPNFNCHYQIMLKGIYNNGEQQGSFTQIQLE</sequence>
<protein>
    <submittedName>
        <fullName evidence="1">Uncharacterized protein</fullName>
    </submittedName>
</protein>
<proteinExistence type="predicted"/>
<accession>A0A8S1NQB5</accession>
<gene>
    <name evidence="1" type="ORF">PSON_ATCC_30995.1.T0630008</name>
</gene>
<evidence type="ECO:0000313" key="2">
    <source>
        <dbReference type="Proteomes" id="UP000692954"/>
    </source>
</evidence>
<dbReference type="PANTHER" id="PTHR33706:SF1">
    <property type="entry name" value="TPR REPEAT PROTEIN"/>
    <property type="match status" value="1"/>
</dbReference>
<dbReference type="PANTHER" id="PTHR33706">
    <property type="entry name" value="MORN VARIANT REPEAT PROTEIN"/>
    <property type="match status" value="1"/>
</dbReference>
<keyword evidence="2" id="KW-1185">Reference proteome</keyword>
<dbReference type="EMBL" id="CAJJDN010000063">
    <property type="protein sequence ID" value="CAD8094688.1"/>
    <property type="molecule type" value="Genomic_DNA"/>
</dbReference>
<evidence type="ECO:0000313" key="1">
    <source>
        <dbReference type="EMBL" id="CAD8094688.1"/>
    </source>
</evidence>
<organism evidence="1 2">
    <name type="scientific">Paramecium sonneborni</name>
    <dbReference type="NCBI Taxonomy" id="65129"/>
    <lineage>
        <taxon>Eukaryota</taxon>
        <taxon>Sar</taxon>
        <taxon>Alveolata</taxon>
        <taxon>Ciliophora</taxon>
        <taxon>Intramacronucleata</taxon>
        <taxon>Oligohymenophorea</taxon>
        <taxon>Peniculida</taxon>
        <taxon>Parameciidae</taxon>
        <taxon>Paramecium</taxon>
    </lineage>
</organism>
<name>A0A8S1NQB5_9CILI</name>
<dbReference type="Proteomes" id="UP000692954">
    <property type="component" value="Unassembled WGS sequence"/>
</dbReference>
<comment type="caution">
    <text evidence="1">The sequence shown here is derived from an EMBL/GenBank/DDBJ whole genome shotgun (WGS) entry which is preliminary data.</text>
</comment>
<dbReference type="AlphaFoldDB" id="A0A8S1NQB5"/>
<reference evidence="1" key="1">
    <citation type="submission" date="2021-01" db="EMBL/GenBank/DDBJ databases">
        <authorList>
            <consortium name="Genoscope - CEA"/>
            <person name="William W."/>
        </authorList>
    </citation>
    <scope>NUCLEOTIDE SEQUENCE</scope>
</reference>